<dbReference type="InterPro" id="IPR035914">
    <property type="entry name" value="Sperma_CUB_dom_sf"/>
</dbReference>
<dbReference type="SUPFAM" id="SSF49854">
    <property type="entry name" value="Spermadhesin, CUB domain"/>
    <property type="match status" value="1"/>
</dbReference>
<dbReference type="PROSITE" id="PS50853">
    <property type="entry name" value="FN3"/>
    <property type="match status" value="1"/>
</dbReference>
<dbReference type="InterPro" id="IPR036116">
    <property type="entry name" value="FN3_sf"/>
</dbReference>
<evidence type="ECO:0008006" key="8">
    <source>
        <dbReference type="Google" id="ProtNLM"/>
    </source>
</evidence>
<proteinExistence type="predicted"/>
<dbReference type="Gene3D" id="2.60.120.290">
    <property type="entry name" value="Spermadhesin, CUB domain"/>
    <property type="match status" value="1"/>
</dbReference>
<dbReference type="FunFam" id="2.60.40.10:FF:000028">
    <property type="entry name" value="Neuronal cell adhesion molecule"/>
    <property type="match status" value="1"/>
</dbReference>
<comment type="caution">
    <text evidence="3">Lacks conserved residue(s) required for the propagation of feature annotation.</text>
</comment>
<feature type="domain" description="Fibronectin type-III" evidence="5">
    <location>
        <begin position="31"/>
        <end position="123"/>
    </location>
</feature>
<evidence type="ECO:0000256" key="1">
    <source>
        <dbReference type="ARBA" id="ARBA00022737"/>
    </source>
</evidence>
<evidence type="ECO:0000259" key="4">
    <source>
        <dbReference type="PROSITE" id="PS01180"/>
    </source>
</evidence>
<accession>A0A913XXQ9</accession>
<dbReference type="InterPro" id="IPR003961">
    <property type="entry name" value="FN3_dom"/>
</dbReference>
<evidence type="ECO:0000313" key="6">
    <source>
        <dbReference type="EnsemblMetazoa" id="XP_020911541.1"/>
    </source>
</evidence>
<keyword evidence="1" id="KW-0677">Repeat</keyword>
<dbReference type="InterPro" id="IPR013783">
    <property type="entry name" value="Ig-like_fold"/>
</dbReference>
<dbReference type="SUPFAM" id="SSF49265">
    <property type="entry name" value="Fibronectin type III"/>
    <property type="match status" value="1"/>
</dbReference>
<dbReference type="OrthoDB" id="5968456at2759"/>
<keyword evidence="7" id="KW-1185">Reference proteome</keyword>
<evidence type="ECO:0000256" key="3">
    <source>
        <dbReference type="PROSITE-ProRule" id="PRU00059"/>
    </source>
</evidence>
<evidence type="ECO:0000259" key="5">
    <source>
        <dbReference type="PROSITE" id="PS50853"/>
    </source>
</evidence>
<name>A0A913XXQ9_EXADI</name>
<dbReference type="Gene3D" id="2.60.40.10">
    <property type="entry name" value="Immunoglobulins"/>
    <property type="match status" value="1"/>
</dbReference>
<dbReference type="KEGG" id="epa:110249302"/>
<organism evidence="6 7">
    <name type="scientific">Exaiptasia diaphana</name>
    <name type="common">Tropical sea anemone</name>
    <name type="synonym">Aiptasia pulchella</name>
    <dbReference type="NCBI Taxonomy" id="2652724"/>
    <lineage>
        <taxon>Eukaryota</taxon>
        <taxon>Metazoa</taxon>
        <taxon>Cnidaria</taxon>
        <taxon>Anthozoa</taxon>
        <taxon>Hexacorallia</taxon>
        <taxon>Actiniaria</taxon>
        <taxon>Aiptasiidae</taxon>
        <taxon>Exaiptasia</taxon>
    </lineage>
</organism>
<protein>
    <recommendedName>
        <fullName evidence="8">Fibronectin type-III domain-containing protein</fullName>
    </recommendedName>
</protein>
<reference evidence="6" key="1">
    <citation type="submission" date="2022-11" db="UniProtKB">
        <authorList>
            <consortium name="EnsemblMetazoa"/>
        </authorList>
    </citation>
    <scope>IDENTIFICATION</scope>
</reference>
<feature type="domain" description="CUB" evidence="4">
    <location>
        <begin position="123"/>
        <end position="232"/>
    </location>
</feature>
<dbReference type="Pfam" id="PF00041">
    <property type="entry name" value="fn3"/>
    <property type="match status" value="1"/>
</dbReference>
<evidence type="ECO:0000313" key="7">
    <source>
        <dbReference type="Proteomes" id="UP000887567"/>
    </source>
</evidence>
<evidence type="ECO:0000256" key="2">
    <source>
        <dbReference type="ARBA" id="ARBA00023157"/>
    </source>
</evidence>
<dbReference type="GeneID" id="110249302"/>
<dbReference type="Proteomes" id="UP000887567">
    <property type="component" value="Unplaced"/>
</dbReference>
<dbReference type="EnsemblMetazoa" id="XM_021055882.2">
    <property type="protein sequence ID" value="XP_020911541.1"/>
    <property type="gene ID" value="LOC110249302"/>
</dbReference>
<dbReference type="AlphaFoldDB" id="A0A913XXQ9"/>
<dbReference type="CDD" id="cd00063">
    <property type="entry name" value="FN3"/>
    <property type="match status" value="1"/>
</dbReference>
<dbReference type="SMART" id="SM00060">
    <property type="entry name" value="FN3"/>
    <property type="match status" value="1"/>
</dbReference>
<sequence length="238" mass="26747">MMLNERETGTSAAYKSLTALITTPESVPRSSPKGVYSTNITSNSAVIGWQEIPRKEARGVLLGYRVQVYNRYTGRYGKEIITNDTSVILTDLSLVTSYRVSIKGYTAVGSGPRAYHNFTTLRCHTDLKGESGMFSIDKTHNGYRSNCSWTIGKGVNNIDFIVIKFTPFDLEWNCIEYQHSYVEVADVNYEAKVRGCGGSRPFQVLIKNRPAVVRYYTCCPKNAFFNVSFYIITQKMSG</sequence>
<dbReference type="InterPro" id="IPR000859">
    <property type="entry name" value="CUB_dom"/>
</dbReference>
<dbReference type="PROSITE" id="PS01180">
    <property type="entry name" value="CUB"/>
    <property type="match status" value="1"/>
</dbReference>
<dbReference type="RefSeq" id="XP_020911541.1">
    <property type="nucleotide sequence ID" value="XM_021055882.2"/>
</dbReference>
<keyword evidence="2" id="KW-1015">Disulfide bond</keyword>